<dbReference type="PANTHER" id="PTHR43201">
    <property type="entry name" value="ACYL-COA SYNTHETASE"/>
    <property type="match status" value="1"/>
</dbReference>
<dbReference type="InterPro" id="IPR042099">
    <property type="entry name" value="ANL_N_sf"/>
</dbReference>
<evidence type="ECO:0000313" key="3">
    <source>
        <dbReference type="EMBL" id="ACU95074.1"/>
    </source>
</evidence>
<dbReference type="eggNOG" id="COG4948">
    <property type="taxonomic scope" value="Bacteria"/>
</dbReference>
<dbReference type="PANTHER" id="PTHR43201:SF32">
    <property type="entry name" value="2-SUCCINYLBENZOATE--COA LIGASE, CHLOROPLASTIC_PEROXISOMAL"/>
    <property type="match status" value="1"/>
</dbReference>
<keyword evidence="4" id="KW-1185">Reference proteome</keyword>
<dbReference type="eggNOG" id="COG0318">
    <property type="taxonomic scope" value="Bacteria"/>
</dbReference>
<dbReference type="UniPathway" id="UPA00079"/>
<name>C7MLC7_CRYCD</name>
<dbReference type="Pfam" id="PF13378">
    <property type="entry name" value="MR_MLE_C"/>
    <property type="match status" value="1"/>
</dbReference>
<dbReference type="Proteomes" id="UP000000954">
    <property type="component" value="Chromosome"/>
</dbReference>
<dbReference type="InterPro" id="IPR029065">
    <property type="entry name" value="Enolase_C-like"/>
</dbReference>
<dbReference type="Pfam" id="PF13193">
    <property type="entry name" value="AMP-binding_C"/>
    <property type="match status" value="1"/>
</dbReference>
<dbReference type="SFLD" id="SFLDG00180">
    <property type="entry name" value="muconate_cycloisomerase"/>
    <property type="match status" value="1"/>
</dbReference>
<reference evidence="3 4" key="1">
    <citation type="journal article" date="2009" name="Stand. Genomic Sci.">
        <title>Complete genome sequence of Cryptobacterium curtum type strain (12-3).</title>
        <authorList>
            <person name="Mavrommatis K."/>
            <person name="Pukall R."/>
            <person name="Rohde C."/>
            <person name="Chen F."/>
            <person name="Sims D."/>
            <person name="Brettin T."/>
            <person name="Kuske C."/>
            <person name="Detter J.C."/>
            <person name="Han C."/>
            <person name="Lapidus A."/>
            <person name="Copeland A."/>
            <person name="Glavina Del Rio T."/>
            <person name="Nolan M."/>
            <person name="Lucas S."/>
            <person name="Tice H."/>
            <person name="Cheng J.F."/>
            <person name="Bruce D."/>
            <person name="Goodwin L."/>
            <person name="Pitluck S."/>
            <person name="Ovchinnikova G."/>
            <person name="Pati A."/>
            <person name="Ivanova N."/>
            <person name="Chen A."/>
            <person name="Palaniappan K."/>
            <person name="Chain P."/>
            <person name="D'haeseleer P."/>
            <person name="Goker M."/>
            <person name="Bristow J."/>
            <person name="Eisen J.A."/>
            <person name="Markowitz V."/>
            <person name="Hugenholtz P."/>
            <person name="Rohde M."/>
            <person name="Klenk H.P."/>
            <person name="Kyrpides N.C."/>
        </authorList>
    </citation>
    <scope>NUCLEOTIDE SEQUENCE [LARGE SCALE GENOMIC DNA]</scope>
    <source>
        <strain evidence="4">ATCC 700683 / DSM 15641 / 12-3</strain>
    </source>
</reference>
<evidence type="ECO:0000256" key="1">
    <source>
        <dbReference type="SAM" id="MobiDB-lite"/>
    </source>
</evidence>
<dbReference type="SUPFAM" id="SSF56801">
    <property type="entry name" value="Acetyl-CoA synthetase-like"/>
    <property type="match status" value="1"/>
</dbReference>
<dbReference type="GO" id="GO:0031956">
    <property type="term" value="F:medium-chain fatty acid-CoA ligase activity"/>
    <property type="evidence" value="ECO:0007669"/>
    <property type="project" value="TreeGrafter"/>
</dbReference>
<organism evidence="3 4">
    <name type="scientific">Cryptobacterium curtum (strain ATCC 700683 / DSM 15641 / CCUG 43107 / 12-3)</name>
    <dbReference type="NCBI Taxonomy" id="469378"/>
    <lineage>
        <taxon>Bacteria</taxon>
        <taxon>Bacillati</taxon>
        <taxon>Actinomycetota</taxon>
        <taxon>Coriobacteriia</taxon>
        <taxon>Eggerthellales</taxon>
        <taxon>Eggerthellaceae</taxon>
        <taxon>Cryptobacterium</taxon>
    </lineage>
</organism>
<dbReference type="InterPro" id="IPR029017">
    <property type="entry name" value="Enolase-like_N"/>
</dbReference>
<dbReference type="GO" id="GO:0006631">
    <property type="term" value="P:fatty acid metabolic process"/>
    <property type="evidence" value="ECO:0007669"/>
    <property type="project" value="TreeGrafter"/>
</dbReference>
<dbReference type="InterPro" id="IPR025110">
    <property type="entry name" value="AMP-bd_C"/>
</dbReference>
<gene>
    <name evidence="3" type="ordered locus">Ccur_14010</name>
</gene>
<dbReference type="HOGENOM" id="CLU_000022_59_6_11"/>
<accession>C7MLC7</accession>
<dbReference type="SUPFAM" id="SSF54826">
    <property type="entry name" value="Enolase N-terminal domain-like"/>
    <property type="match status" value="1"/>
</dbReference>
<feature type="region of interest" description="Disordered" evidence="1">
    <location>
        <begin position="692"/>
        <end position="727"/>
    </location>
</feature>
<dbReference type="RefSeq" id="WP_015778937.1">
    <property type="nucleotide sequence ID" value="NC_013170.1"/>
</dbReference>
<dbReference type="Gene3D" id="3.30.300.30">
    <property type="match status" value="1"/>
</dbReference>
<proteinExistence type="predicted"/>
<dbReference type="GO" id="GO:0009234">
    <property type="term" value="P:menaquinone biosynthetic process"/>
    <property type="evidence" value="ECO:0007669"/>
    <property type="project" value="UniProtKB-UniPathway"/>
</dbReference>
<dbReference type="InterPro" id="IPR036849">
    <property type="entry name" value="Enolase-like_C_sf"/>
</dbReference>
<dbReference type="SFLD" id="SFLDS00001">
    <property type="entry name" value="Enolase"/>
    <property type="match status" value="1"/>
</dbReference>
<dbReference type="Gene3D" id="3.20.20.120">
    <property type="entry name" value="Enolase-like C-terminal domain"/>
    <property type="match status" value="1"/>
</dbReference>
<dbReference type="OrthoDB" id="9774531at2"/>
<dbReference type="SUPFAM" id="SSF51604">
    <property type="entry name" value="Enolase C-terminal domain-like"/>
    <property type="match status" value="1"/>
</dbReference>
<feature type="domain" description="Mandelate racemase/muconate lactonizing enzyme C-terminal" evidence="2">
    <location>
        <begin position="789"/>
        <end position="890"/>
    </location>
</feature>
<dbReference type="InterPro" id="IPR045851">
    <property type="entry name" value="AMP-bd_C_sf"/>
</dbReference>
<dbReference type="Gene3D" id="3.40.50.12780">
    <property type="entry name" value="N-terminal domain of ligase-like"/>
    <property type="match status" value="1"/>
</dbReference>
<dbReference type="SMART" id="SM00922">
    <property type="entry name" value="MR_MLE"/>
    <property type="match status" value="1"/>
</dbReference>
<dbReference type="PROSITE" id="PS00455">
    <property type="entry name" value="AMP_BINDING"/>
    <property type="match status" value="1"/>
</dbReference>
<dbReference type="UniPathway" id="UPA01057">
    <property type="reaction ID" value="UER00165"/>
</dbReference>
<dbReference type="AlphaFoldDB" id="C7MLC7"/>
<evidence type="ECO:0000313" key="4">
    <source>
        <dbReference type="Proteomes" id="UP000000954"/>
    </source>
</evidence>
<protein>
    <submittedName>
        <fullName evidence="3">O-succinylbenzoic acid synthetase</fullName>
    </submittedName>
</protein>
<dbReference type="SFLD" id="SFLDF00009">
    <property type="entry name" value="o-succinylbenzoate_synthase"/>
    <property type="match status" value="1"/>
</dbReference>
<dbReference type="Gene3D" id="3.30.390.10">
    <property type="entry name" value="Enolase-like, N-terminal domain"/>
    <property type="match status" value="2"/>
</dbReference>
<feature type="compositionally biased region" description="Basic and acidic residues" evidence="1">
    <location>
        <begin position="129"/>
        <end position="143"/>
    </location>
</feature>
<dbReference type="InterPro" id="IPR013342">
    <property type="entry name" value="Mandelate_racemase_C"/>
</dbReference>
<dbReference type="KEGG" id="ccu:Ccur_14010"/>
<dbReference type="Pfam" id="PF00501">
    <property type="entry name" value="AMP-binding"/>
    <property type="match status" value="2"/>
</dbReference>
<dbReference type="EMBL" id="CP001682">
    <property type="protein sequence ID" value="ACU95074.1"/>
    <property type="molecule type" value="Genomic_DNA"/>
</dbReference>
<evidence type="ECO:0000259" key="2">
    <source>
        <dbReference type="SMART" id="SM00922"/>
    </source>
</evidence>
<feature type="region of interest" description="Disordered" evidence="1">
    <location>
        <begin position="120"/>
        <end position="147"/>
    </location>
</feature>
<dbReference type="STRING" id="469378.Ccur_14010"/>
<sequence>MELNIIRLIEERLAAQPEAIGLIDATDAYRVIPLRELVASAKERAELFAASGVGKGGWVSTDGENSVAFVELLLAAAYGGFTVVALNARLTEEEKCDRIRSIESVLPSTDRPIRSIENALYGASPQTHSDTRDKRGSQDHETSRLTTTSFVAQSTLDTSTIAQDAQEPILHAKVDTCSSVSATNFDLKRRAVVMFTSGTSGRPKAASLSWGNILGAAAASNAVLNNGVYYSSDFALGETAFDGFTVSDSLSSINNPSAANNDAVLNTSFPLMDDATLGNAPVSSGRKAVLWQATLPFYHVGGMEIIFRSLLSGTPFILYRNFDASVVLADADRFGATHISVVDKTLRDLLNCADANKQAAGILQRYQCILLGGAVPNTTTLDVARRLNARVYVSYGMTETCSQIANARLTANFDGTLHLLPGYEAVIVDADESGFGQLAVSGPGVISEYVNAQATFTRDGCLLTGDRARLVEERLQVAERTGDMFVSGGENIYPEEIRAKLLAYKGVTDAFVFGAEDEVWGRRPVAFVEAAYISQQDGFNEIAFADDIRRELSVRLSRLYQPRDIIVVPEFPCTGIGKVDRAALRTIYRERLAVTRLDVWRIKQPMVDTRTAKTQLKERESLIVAVCDAHGHTGIAEDVAFSTPWYGPETIEDDLQFIEKRIVPCIVGKTFIHPLQVSKYLAFQDKYGVDTSNDADDKPDTSNAHAVKKSNATDVAETANDSNATESMRSHPLACAAVEPALWDLYGAIVGKSVRELIDGRLETTEASSSHPVPPGWVAGGAVVGIASTRLVLDSVSRAVETGYTRVKLKIQPGHDLRIVRKVRERYPGLTLLLDANQSFTEADKETLIELSRLNIACIEEPLDPHKAPAVGPRGLFERLSRLQGELACPICLDESWTDAHELRRIVTNHPDLRCVAMKIGKFGGVQPALDFYYWARERGVAVWMGGMYDTGISKRLHAAFATLPGMLVPGDISSSSRYFDTEITTPPLTLERGMLEINPPEQAVGLGCALHQETIDEIAVEHRVYE</sequence>
<dbReference type="InterPro" id="IPR000873">
    <property type="entry name" value="AMP-dep_synth/lig_dom"/>
</dbReference>
<dbReference type="InterPro" id="IPR020845">
    <property type="entry name" value="AMP-binding_CS"/>
</dbReference>